<gene>
    <name evidence="2" type="ORF">MELIAE_LOCUS2060</name>
</gene>
<name>A0A9P0FB65_BRAAE</name>
<feature type="chain" id="PRO_5040466839" evidence="1">
    <location>
        <begin position="18"/>
        <end position="100"/>
    </location>
</feature>
<evidence type="ECO:0000313" key="3">
    <source>
        <dbReference type="Proteomes" id="UP001154078"/>
    </source>
</evidence>
<dbReference type="AlphaFoldDB" id="A0A9P0FB65"/>
<reference evidence="2" key="1">
    <citation type="submission" date="2021-12" db="EMBL/GenBank/DDBJ databases">
        <authorList>
            <person name="King R."/>
        </authorList>
    </citation>
    <scope>NUCLEOTIDE SEQUENCE</scope>
</reference>
<evidence type="ECO:0000313" key="2">
    <source>
        <dbReference type="EMBL" id="CAH0548608.1"/>
    </source>
</evidence>
<protein>
    <submittedName>
        <fullName evidence="2">Uncharacterized protein</fullName>
    </submittedName>
</protein>
<proteinExistence type="predicted"/>
<feature type="signal peptide" evidence="1">
    <location>
        <begin position="1"/>
        <end position="17"/>
    </location>
</feature>
<dbReference type="OrthoDB" id="8195466at2759"/>
<dbReference type="EMBL" id="OV121141">
    <property type="protein sequence ID" value="CAH0548608.1"/>
    <property type="molecule type" value="Genomic_DNA"/>
</dbReference>
<organism evidence="2 3">
    <name type="scientific">Brassicogethes aeneus</name>
    <name type="common">Rape pollen beetle</name>
    <name type="synonym">Meligethes aeneus</name>
    <dbReference type="NCBI Taxonomy" id="1431903"/>
    <lineage>
        <taxon>Eukaryota</taxon>
        <taxon>Metazoa</taxon>
        <taxon>Ecdysozoa</taxon>
        <taxon>Arthropoda</taxon>
        <taxon>Hexapoda</taxon>
        <taxon>Insecta</taxon>
        <taxon>Pterygota</taxon>
        <taxon>Neoptera</taxon>
        <taxon>Endopterygota</taxon>
        <taxon>Coleoptera</taxon>
        <taxon>Polyphaga</taxon>
        <taxon>Cucujiformia</taxon>
        <taxon>Nitidulidae</taxon>
        <taxon>Meligethinae</taxon>
        <taxon>Brassicogethes</taxon>
    </lineage>
</organism>
<dbReference type="Proteomes" id="UP001154078">
    <property type="component" value="Chromosome 10"/>
</dbReference>
<keyword evidence="1" id="KW-0732">Signal</keyword>
<evidence type="ECO:0000256" key="1">
    <source>
        <dbReference type="SAM" id="SignalP"/>
    </source>
</evidence>
<sequence>MFVKFLFLVCCVCLSYGLPTMYKLNENKVLEPDLIPVSSTVIPLPVYQVGYGLNVSPSKHDEKIKKPEGPISLVTVHNQKKATGEKQKLTDASSIKELKL</sequence>
<accession>A0A9P0FB65</accession>
<keyword evidence="3" id="KW-1185">Reference proteome</keyword>